<feature type="domain" description="K Homology" evidence="4">
    <location>
        <begin position="129"/>
        <end position="202"/>
    </location>
</feature>
<dbReference type="Pfam" id="PF00013">
    <property type="entry name" value="KH_1"/>
    <property type="match status" value="2"/>
</dbReference>
<feature type="compositionally biased region" description="Pro residues" evidence="3">
    <location>
        <begin position="616"/>
        <end position="627"/>
    </location>
</feature>
<dbReference type="Gene3D" id="3.30.1370.10">
    <property type="entry name" value="K Homology domain, type 1"/>
    <property type="match status" value="2"/>
</dbReference>
<feature type="compositionally biased region" description="Low complexity" evidence="3">
    <location>
        <begin position="381"/>
        <end position="417"/>
    </location>
</feature>
<dbReference type="InterPro" id="IPR004087">
    <property type="entry name" value="KH_dom"/>
</dbReference>
<feature type="compositionally biased region" description="Low complexity" evidence="3">
    <location>
        <begin position="554"/>
        <end position="586"/>
    </location>
</feature>
<feature type="domain" description="K Homology" evidence="4">
    <location>
        <begin position="224"/>
        <end position="298"/>
    </location>
</feature>
<name>A0A0D3DVE4_BRAOL</name>
<dbReference type="Gramene" id="Bo8g098950.1">
    <property type="protein sequence ID" value="Bo8g098950.1"/>
    <property type="gene ID" value="Bo8g098950"/>
</dbReference>
<feature type="region of interest" description="Disordered" evidence="3">
    <location>
        <begin position="1"/>
        <end position="103"/>
    </location>
</feature>
<dbReference type="OrthoDB" id="5204190at2759"/>
<dbReference type="PANTHER" id="PTHR10288">
    <property type="entry name" value="KH DOMAIN CONTAINING RNA BINDING PROTEIN"/>
    <property type="match status" value="1"/>
</dbReference>
<sequence length="627" mass="63972">MADESHYSSSDSFSNKRKYDDETAPPPPTRRPTGFSSGPIPSPSPDPSAAPPPSSYNSVPPPMDEIQIAKQKAQEIAARLLSSAEAKRPRVDNNNGSSYDYGDKGFSSYPSSGEGKAPTSIPVSYGSFTGSTKKIDVPNMRVGVIIGKGGETIKSLQLQSGAKIQVTRDMDADPNAATRTVDLTGTPDQISRAEELINEVLQEADSGGTVGSGGGSRRMGGQPGADQFVMKIPNNKVGLVIGKGGETIKSMQAQTGARIQVIPLHLPPGDPTPERTLQIDGTTDQIEHAKQLVNEIISGENRMRNSSMGGGYPQQGYQSRPPSSWAPSGAPPPQQPGYGYMQPGAYPGPPQYGQSPYASYPQQTSAGYSSTWDQSSVPPSQQGEYDYYGQQQPQAPSSGGSSAPPTDTTGYGYYQQGSGYGQAGQGYQQGGYGAYNASGYGQAGYDQQQGGYGSSSSTNPGQEEDTSQGAPQSSAQSGQAVYGTAGEQPTQGSTGQAGYGATPTTQAGGYSSQPPTAYSSGYGAPPPAGKPPAYAQNQQSPGAPGSYGGQSGYAQPAGSGYGQPPAYGYGQAPQGYGSYGGYTQAPAGGGYSSDGSAGAAPGGAGSGTPASQSAPPAGPPKASPKSS</sequence>
<dbReference type="GeneID" id="106311770"/>
<evidence type="ECO:0000313" key="6">
    <source>
        <dbReference type="Proteomes" id="UP000032141"/>
    </source>
</evidence>
<evidence type="ECO:0000256" key="2">
    <source>
        <dbReference type="PROSITE-ProRule" id="PRU00117"/>
    </source>
</evidence>
<dbReference type="GO" id="GO:0003723">
    <property type="term" value="F:RNA binding"/>
    <property type="evidence" value="ECO:0007669"/>
    <property type="project" value="UniProtKB-UniRule"/>
</dbReference>
<reference evidence="5 6" key="1">
    <citation type="journal article" date="2014" name="Genome Biol.">
        <title>Transcriptome and methylome profiling reveals relics of genome dominance in the mesopolyploid Brassica oleracea.</title>
        <authorList>
            <person name="Parkin I.A."/>
            <person name="Koh C."/>
            <person name="Tang H."/>
            <person name="Robinson S.J."/>
            <person name="Kagale S."/>
            <person name="Clarke W.E."/>
            <person name="Town C.D."/>
            <person name="Nixon J."/>
            <person name="Krishnakumar V."/>
            <person name="Bidwell S.L."/>
            <person name="Denoeud F."/>
            <person name="Belcram H."/>
            <person name="Links M.G."/>
            <person name="Just J."/>
            <person name="Clarke C."/>
            <person name="Bender T."/>
            <person name="Huebert T."/>
            <person name="Mason A.S."/>
            <person name="Pires J.C."/>
            <person name="Barker G."/>
            <person name="Moore J."/>
            <person name="Walley P.G."/>
            <person name="Manoli S."/>
            <person name="Batley J."/>
            <person name="Edwards D."/>
            <person name="Nelson M.N."/>
            <person name="Wang X."/>
            <person name="Paterson A.H."/>
            <person name="King G."/>
            <person name="Bancroft I."/>
            <person name="Chalhoub B."/>
            <person name="Sharpe A.G."/>
        </authorList>
    </citation>
    <scope>NUCLEOTIDE SEQUENCE</scope>
    <source>
        <strain evidence="5 6">cv. TO1000</strain>
    </source>
</reference>
<dbReference type="eggNOG" id="KOG1676">
    <property type="taxonomic scope" value="Eukaryota"/>
</dbReference>
<proteinExistence type="predicted"/>
<dbReference type="STRING" id="109376.A0A0D3DVE4"/>
<feature type="compositionally biased region" description="Low complexity" evidence="3">
    <location>
        <begin position="434"/>
        <end position="457"/>
    </location>
</feature>
<dbReference type="InterPro" id="IPR004088">
    <property type="entry name" value="KH_dom_type_1"/>
</dbReference>
<evidence type="ECO:0000259" key="4">
    <source>
        <dbReference type="SMART" id="SM00322"/>
    </source>
</evidence>
<keyword evidence="1" id="KW-0677">Repeat</keyword>
<protein>
    <recommendedName>
        <fullName evidence="4">K Homology domain-containing protein</fullName>
    </recommendedName>
</protein>
<evidence type="ECO:0000313" key="5">
    <source>
        <dbReference type="EnsemblPlants" id="Bo8g098950.1"/>
    </source>
</evidence>
<feature type="region of interest" description="Disordered" evidence="3">
    <location>
        <begin position="302"/>
        <end position="627"/>
    </location>
</feature>
<dbReference type="FunFam" id="3.30.1370.10:FF:000093">
    <property type="entry name" value="KH domain-containing protein"/>
    <property type="match status" value="2"/>
</dbReference>
<feature type="compositionally biased region" description="Polar residues" evidence="3">
    <location>
        <begin position="360"/>
        <end position="380"/>
    </location>
</feature>
<dbReference type="OMA" id="RVRNPGM"/>
<dbReference type="SUPFAM" id="SSF54791">
    <property type="entry name" value="Eukaryotic type KH-domain (KH-domain type I)"/>
    <property type="match status" value="2"/>
</dbReference>
<evidence type="ECO:0000256" key="3">
    <source>
        <dbReference type="SAM" id="MobiDB-lite"/>
    </source>
</evidence>
<dbReference type="RefSeq" id="XP_013604502.1">
    <property type="nucleotide sequence ID" value="XM_013749048.1"/>
</dbReference>
<feature type="compositionally biased region" description="Gly residues" evidence="3">
    <location>
        <begin position="418"/>
        <end position="433"/>
    </location>
</feature>
<feature type="compositionally biased region" description="Low complexity" evidence="3">
    <location>
        <begin position="467"/>
        <end position="480"/>
    </location>
</feature>
<evidence type="ECO:0000256" key="1">
    <source>
        <dbReference type="ARBA" id="ARBA00022737"/>
    </source>
</evidence>
<dbReference type="KEGG" id="boe:106311770"/>
<feature type="compositionally biased region" description="Pro residues" evidence="3">
    <location>
        <begin position="40"/>
        <end position="63"/>
    </location>
</feature>
<dbReference type="Proteomes" id="UP000032141">
    <property type="component" value="Chromosome C8"/>
</dbReference>
<organism evidence="5 6">
    <name type="scientific">Brassica oleracea var. oleracea</name>
    <dbReference type="NCBI Taxonomy" id="109376"/>
    <lineage>
        <taxon>Eukaryota</taxon>
        <taxon>Viridiplantae</taxon>
        <taxon>Streptophyta</taxon>
        <taxon>Embryophyta</taxon>
        <taxon>Tracheophyta</taxon>
        <taxon>Spermatophyta</taxon>
        <taxon>Magnoliopsida</taxon>
        <taxon>eudicotyledons</taxon>
        <taxon>Gunneridae</taxon>
        <taxon>Pentapetalae</taxon>
        <taxon>rosids</taxon>
        <taxon>malvids</taxon>
        <taxon>Brassicales</taxon>
        <taxon>Brassicaceae</taxon>
        <taxon>Brassiceae</taxon>
        <taxon>Brassica</taxon>
    </lineage>
</organism>
<dbReference type="PROSITE" id="PS50084">
    <property type="entry name" value="KH_TYPE_1"/>
    <property type="match status" value="2"/>
</dbReference>
<dbReference type="EnsemblPlants" id="Bo8g098950.1">
    <property type="protein sequence ID" value="Bo8g098950.1"/>
    <property type="gene ID" value="Bo8g098950"/>
</dbReference>
<feature type="compositionally biased region" description="Low complexity" evidence="3">
    <location>
        <begin position="336"/>
        <end position="358"/>
    </location>
</feature>
<dbReference type="AlphaFoldDB" id="A0A0D3DVE4"/>
<dbReference type="HOGENOM" id="CLU_020507_2_0_1"/>
<keyword evidence="2" id="KW-0694">RNA-binding</keyword>
<keyword evidence="6" id="KW-1185">Reference proteome</keyword>
<dbReference type="SMART" id="SM00322">
    <property type="entry name" value="KH"/>
    <property type="match status" value="2"/>
</dbReference>
<dbReference type="InterPro" id="IPR036612">
    <property type="entry name" value="KH_dom_type_1_sf"/>
</dbReference>
<accession>A0A0D3DVE4</accession>
<feature type="compositionally biased region" description="Polar residues" evidence="3">
    <location>
        <begin position="487"/>
        <end position="516"/>
    </location>
</feature>
<feature type="compositionally biased region" description="Low complexity" evidence="3">
    <location>
        <begin position="65"/>
        <end position="78"/>
    </location>
</feature>
<reference evidence="5" key="2">
    <citation type="submission" date="2015-03" db="UniProtKB">
        <authorList>
            <consortium name="EnsemblPlants"/>
        </authorList>
    </citation>
    <scope>IDENTIFICATION</scope>
</reference>